<evidence type="ECO:0000313" key="2">
    <source>
        <dbReference type="EMBL" id="KAJ6647006.1"/>
    </source>
</evidence>
<comment type="caution">
    <text evidence="2">The sequence shown here is derived from an EMBL/GenBank/DDBJ whole genome shotgun (WGS) entry which is preliminary data.</text>
</comment>
<feature type="domain" description="F-box" evidence="1">
    <location>
        <begin position="14"/>
        <end position="54"/>
    </location>
</feature>
<dbReference type="SUPFAM" id="SSF52058">
    <property type="entry name" value="L domain-like"/>
    <property type="match status" value="1"/>
</dbReference>
<keyword evidence="3" id="KW-1185">Reference proteome</keyword>
<evidence type="ECO:0000313" key="3">
    <source>
        <dbReference type="Proteomes" id="UP001151699"/>
    </source>
</evidence>
<dbReference type="Proteomes" id="UP001151699">
    <property type="component" value="Chromosome A"/>
</dbReference>
<dbReference type="SUPFAM" id="SSF81383">
    <property type="entry name" value="F-box domain"/>
    <property type="match status" value="1"/>
</dbReference>
<dbReference type="InterPro" id="IPR032675">
    <property type="entry name" value="LRR_dom_sf"/>
</dbReference>
<protein>
    <recommendedName>
        <fullName evidence="1">F-box domain-containing protein</fullName>
    </recommendedName>
</protein>
<dbReference type="InterPro" id="IPR001810">
    <property type="entry name" value="F-box_dom"/>
</dbReference>
<sequence>MEQQLEKRTGLILPELNDHCLLEITKYLDLFDVVNLAYTCRRLKKFADLFLFKKYTTLKIDKNLIKRGFAWIDKVFACVGPHLVTLDCDLEGMRADHFWPAINAHCTNLNDISINGWRERKQIDFRHFDCFDSVSSLSMLECRLHQKSNFYWTFCNLSFLSLDNSANGNDVKILLSNNNNLYSLAFRTEKIGKAYEIEMRWLRMVPGLQELRIEVCRQDEYGELANAVSLTTLELWCEETNINELLSLLAKKNKLETMELVSVKFDRYTGDIMKQFTTLERLFVNAPELDMYGEDRFILTPLFTWPPNLKQLALVGHVALLENLTAAVRQMKMLEKIDFNQCHCRQSDIPLYNDLKYLCQTLFEAMSGRKKGTVLEVVVPGIRNADDKSSPNCLFDGNGLRLFKSRENFDFLL</sequence>
<organism evidence="2 3">
    <name type="scientific">Pseudolycoriella hygida</name>
    <dbReference type="NCBI Taxonomy" id="35572"/>
    <lineage>
        <taxon>Eukaryota</taxon>
        <taxon>Metazoa</taxon>
        <taxon>Ecdysozoa</taxon>
        <taxon>Arthropoda</taxon>
        <taxon>Hexapoda</taxon>
        <taxon>Insecta</taxon>
        <taxon>Pterygota</taxon>
        <taxon>Neoptera</taxon>
        <taxon>Endopterygota</taxon>
        <taxon>Diptera</taxon>
        <taxon>Nematocera</taxon>
        <taxon>Sciaroidea</taxon>
        <taxon>Sciaridae</taxon>
        <taxon>Pseudolycoriella</taxon>
    </lineage>
</organism>
<proteinExistence type="predicted"/>
<accession>A0A9Q0NAZ6</accession>
<dbReference type="Gene3D" id="3.80.10.10">
    <property type="entry name" value="Ribonuclease Inhibitor"/>
    <property type="match status" value="1"/>
</dbReference>
<dbReference type="AlphaFoldDB" id="A0A9Q0NAZ6"/>
<dbReference type="Pfam" id="PF00646">
    <property type="entry name" value="F-box"/>
    <property type="match status" value="1"/>
</dbReference>
<dbReference type="CDD" id="cd09917">
    <property type="entry name" value="F-box_SF"/>
    <property type="match status" value="1"/>
</dbReference>
<evidence type="ECO:0000259" key="1">
    <source>
        <dbReference type="Pfam" id="PF00646"/>
    </source>
</evidence>
<name>A0A9Q0NAZ6_9DIPT</name>
<dbReference type="InterPro" id="IPR036047">
    <property type="entry name" value="F-box-like_dom_sf"/>
</dbReference>
<dbReference type="EMBL" id="WJQU01000001">
    <property type="protein sequence ID" value="KAJ6647006.1"/>
    <property type="molecule type" value="Genomic_DNA"/>
</dbReference>
<reference evidence="2" key="1">
    <citation type="submission" date="2022-07" db="EMBL/GenBank/DDBJ databases">
        <authorList>
            <person name="Trinca V."/>
            <person name="Uliana J.V.C."/>
            <person name="Torres T.T."/>
            <person name="Ward R.J."/>
            <person name="Monesi N."/>
        </authorList>
    </citation>
    <scope>NUCLEOTIDE SEQUENCE</scope>
    <source>
        <strain evidence="2">HSMRA1968</strain>
        <tissue evidence="2">Whole embryos</tissue>
    </source>
</reference>
<gene>
    <name evidence="2" type="ORF">Bhyg_02224</name>
</gene>